<evidence type="ECO:0000313" key="5">
    <source>
        <dbReference type="EMBL" id="GGH91302.1"/>
    </source>
</evidence>
<accession>A0ABQ2AGI9</accession>
<dbReference type="Proteomes" id="UP000643279">
    <property type="component" value="Unassembled WGS sequence"/>
</dbReference>
<dbReference type="Pfam" id="PF01494">
    <property type="entry name" value="FAD_binding_3"/>
    <property type="match status" value="1"/>
</dbReference>
<reference evidence="6" key="1">
    <citation type="journal article" date="2019" name="Int. J. Syst. Evol. Microbiol.">
        <title>The Global Catalogue of Microorganisms (GCM) 10K type strain sequencing project: providing services to taxonomists for standard genome sequencing and annotation.</title>
        <authorList>
            <consortium name="The Broad Institute Genomics Platform"/>
            <consortium name="The Broad Institute Genome Sequencing Center for Infectious Disease"/>
            <person name="Wu L."/>
            <person name="Ma J."/>
        </authorList>
    </citation>
    <scope>NUCLEOTIDE SEQUENCE [LARGE SCALE GENOMIC DNA]</scope>
    <source>
        <strain evidence="6">CGMCC 1.12778</strain>
    </source>
</reference>
<gene>
    <name evidence="5" type="ORF">GCM10007170_07140</name>
</gene>
<keyword evidence="6" id="KW-1185">Reference proteome</keyword>
<feature type="domain" description="FAD-binding" evidence="4">
    <location>
        <begin position="21"/>
        <end position="343"/>
    </location>
</feature>
<dbReference type="Gene3D" id="3.50.50.60">
    <property type="entry name" value="FAD/NAD(P)-binding domain"/>
    <property type="match status" value="1"/>
</dbReference>
<comment type="caution">
    <text evidence="5">The sequence shown here is derived from an EMBL/GenBank/DDBJ whole genome shotgun (WGS) entry which is preliminary data.</text>
</comment>
<evidence type="ECO:0000256" key="1">
    <source>
        <dbReference type="ARBA" id="ARBA00001974"/>
    </source>
</evidence>
<protein>
    <recommendedName>
        <fullName evidence="4">FAD-binding domain-containing protein</fullName>
    </recommendedName>
</protein>
<dbReference type="PRINTS" id="PR00420">
    <property type="entry name" value="RNGMNOXGNASE"/>
</dbReference>
<organism evidence="5 6">
    <name type="scientific">Arthrobacter liuii</name>
    <dbReference type="NCBI Taxonomy" id="1476996"/>
    <lineage>
        <taxon>Bacteria</taxon>
        <taxon>Bacillati</taxon>
        <taxon>Actinomycetota</taxon>
        <taxon>Actinomycetes</taxon>
        <taxon>Micrococcales</taxon>
        <taxon>Micrococcaceae</taxon>
        <taxon>Arthrobacter</taxon>
    </lineage>
</organism>
<evidence type="ECO:0000256" key="2">
    <source>
        <dbReference type="ARBA" id="ARBA00022630"/>
    </source>
</evidence>
<dbReference type="Gene3D" id="3.40.30.120">
    <property type="match status" value="1"/>
</dbReference>
<dbReference type="Gene3D" id="3.30.70.2450">
    <property type="match status" value="1"/>
</dbReference>
<dbReference type="SUPFAM" id="SSF51905">
    <property type="entry name" value="FAD/NAD(P)-binding domain"/>
    <property type="match status" value="1"/>
</dbReference>
<dbReference type="PANTHER" id="PTHR43004:SF19">
    <property type="entry name" value="BINDING MONOOXYGENASE, PUTATIVE (JCVI)-RELATED"/>
    <property type="match status" value="1"/>
</dbReference>
<keyword evidence="3" id="KW-0274">FAD</keyword>
<dbReference type="PANTHER" id="PTHR43004">
    <property type="entry name" value="TRK SYSTEM POTASSIUM UPTAKE PROTEIN"/>
    <property type="match status" value="1"/>
</dbReference>
<dbReference type="Pfam" id="PF21274">
    <property type="entry name" value="Rng_hyd_C"/>
    <property type="match status" value="1"/>
</dbReference>
<dbReference type="InterPro" id="IPR036188">
    <property type="entry name" value="FAD/NAD-bd_sf"/>
</dbReference>
<dbReference type="InterPro" id="IPR050641">
    <property type="entry name" value="RIFMO-like"/>
</dbReference>
<evidence type="ECO:0000259" key="4">
    <source>
        <dbReference type="Pfam" id="PF01494"/>
    </source>
</evidence>
<proteinExistence type="predicted"/>
<name>A0ABQ2AGI9_9MICC</name>
<keyword evidence="2" id="KW-0285">Flavoprotein</keyword>
<comment type="cofactor">
    <cofactor evidence="1">
        <name>FAD</name>
        <dbReference type="ChEBI" id="CHEBI:57692"/>
    </cofactor>
</comment>
<evidence type="ECO:0000313" key="6">
    <source>
        <dbReference type="Proteomes" id="UP000643279"/>
    </source>
</evidence>
<sequence length="501" mass="53058">MPRGYRILALEEEGERVGMHDVVIVGSGPTGLVLAGELRLAGVDAVVLERRESQELAGSRGGGIHSRTIELLDQRGIAERFLAEGKTLQTASFGSTQLDLGSLPTRHPYTLALFQNHIEQLLLEWVEELDVKIRRGVEVTGVSADDGGVDVQLASGGPVRARYLVGADGGRSVVRRSAGIPMVGPDATRSSLIAEVKVAGEPVQQGKVDARGIHGLYPMGDGVVRVVVTEASLGPAKEPTLEDLRQALADVFGTDFGVHSPIWLSRFTNATRQAETYRKGRVLLAGDAAHVHSPTGGLGIGLGVQDAVNLGWKLGQVVRGISGEDLLDTYHAERHPAGERALKYTMAQSLFQKADPRQEALRDLLDEVLRVDGAGAPIAGLVTGLDVAYPLGTGHPLLGRRMPDLDIMGADGPARVYELLHQARPILLEFGGAALDVRAWAARVRHVAATYDGAWQLPVLGRVAAPTAALVRPDGYVAWVGEGTADGLAGALETWCGGAGR</sequence>
<dbReference type="NCBIfam" id="NF005303">
    <property type="entry name" value="PRK06834.1"/>
    <property type="match status" value="1"/>
</dbReference>
<dbReference type="InterPro" id="IPR002938">
    <property type="entry name" value="FAD-bd"/>
</dbReference>
<evidence type="ECO:0000256" key="3">
    <source>
        <dbReference type="ARBA" id="ARBA00022827"/>
    </source>
</evidence>
<dbReference type="EMBL" id="BMFW01000002">
    <property type="protein sequence ID" value="GGH91302.1"/>
    <property type="molecule type" value="Genomic_DNA"/>
</dbReference>